<keyword evidence="2" id="KW-0732">Signal</keyword>
<feature type="chain" id="PRO_5038445284" description="Sporulation and spore germination" evidence="2">
    <location>
        <begin position="20"/>
        <end position="308"/>
    </location>
</feature>
<dbReference type="Proteomes" id="UP000242243">
    <property type="component" value="Unassembled WGS sequence"/>
</dbReference>
<evidence type="ECO:0000313" key="4">
    <source>
        <dbReference type="EMBL" id="SFP67169.1"/>
    </source>
</evidence>
<feature type="signal peptide" evidence="2">
    <location>
        <begin position="1"/>
        <end position="19"/>
    </location>
</feature>
<dbReference type="OrthoDB" id="2974585at2"/>
<reference evidence="4 5" key="1">
    <citation type="submission" date="2016-10" db="EMBL/GenBank/DDBJ databases">
        <authorList>
            <person name="de Groot N.N."/>
        </authorList>
    </citation>
    <scope>NUCLEOTIDE SEQUENCE [LARGE SCALE GENOMIC DNA]</scope>
    <source>
        <strain evidence="4 5">DSM 17073</strain>
    </source>
</reference>
<dbReference type="EMBL" id="BJWI01000053">
    <property type="protein sequence ID" value="GEM02693.1"/>
    <property type="molecule type" value="Genomic_DNA"/>
</dbReference>
<protein>
    <recommendedName>
        <fullName evidence="7">Sporulation and spore germination</fullName>
    </recommendedName>
</protein>
<keyword evidence="6" id="KW-1185">Reference proteome</keyword>
<proteinExistence type="predicted"/>
<reference evidence="3 6" key="2">
    <citation type="submission" date="2019-07" db="EMBL/GenBank/DDBJ databases">
        <title>Whole genome shotgun sequence of Halolactibacillus halophilus NBRC 100868.</title>
        <authorList>
            <person name="Hosoyama A."/>
            <person name="Uohara A."/>
            <person name="Ohji S."/>
            <person name="Ichikawa N."/>
        </authorList>
    </citation>
    <scope>NUCLEOTIDE SEQUENCE [LARGE SCALE GENOMIC DNA]</scope>
    <source>
        <strain evidence="3 6">NBRC 100868</strain>
    </source>
</reference>
<evidence type="ECO:0000313" key="3">
    <source>
        <dbReference type="EMBL" id="GEM02693.1"/>
    </source>
</evidence>
<feature type="region of interest" description="Disordered" evidence="1">
    <location>
        <begin position="21"/>
        <end position="61"/>
    </location>
</feature>
<sequence length="308" mass="34361">MKKLLALLLIVLVTIVACNTPEEPTDSDIPADTDIEQPTDEEPEDDTEVESDDVSEEDDGYQAVSYETIVPVVTHVFDENDEMMFIHMETSPELLEPNDALMMSLQMSDQTTSEAFSQLQTVEIEESEATLHFDGPQPFVSLASAEHMILDQMFNQIGAFYNIDTFNFIVDDEAGIDYGQVGFIEDFTVETLDVTGVVQVTDDSLLENVTPPAYRPIREMVPLQLDAFEETLNKTHAFEAPESFSNIFNGVELLNVTDSLDRVTVTVTAEKDDAAFIEALAIMATEFDYVSLVIINETTMTETDVTLY</sequence>
<evidence type="ECO:0000256" key="2">
    <source>
        <dbReference type="SAM" id="SignalP"/>
    </source>
</evidence>
<evidence type="ECO:0008006" key="7">
    <source>
        <dbReference type="Google" id="ProtNLM"/>
    </source>
</evidence>
<evidence type="ECO:0000256" key="1">
    <source>
        <dbReference type="SAM" id="MobiDB-lite"/>
    </source>
</evidence>
<dbReference type="RefSeq" id="WP_089833469.1">
    <property type="nucleotide sequence ID" value="NZ_BJWI01000053.1"/>
</dbReference>
<dbReference type="PROSITE" id="PS51257">
    <property type="entry name" value="PROKAR_LIPOPROTEIN"/>
    <property type="match status" value="1"/>
</dbReference>
<accession>A0A1I5S904</accession>
<organism evidence="4 5">
    <name type="scientific">Halolactibacillus halophilus</name>
    <dbReference type="NCBI Taxonomy" id="306540"/>
    <lineage>
        <taxon>Bacteria</taxon>
        <taxon>Bacillati</taxon>
        <taxon>Bacillota</taxon>
        <taxon>Bacilli</taxon>
        <taxon>Bacillales</taxon>
        <taxon>Bacillaceae</taxon>
        <taxon>Halolactibacillus</taxon>
    </lineage>
</organism>
<feature type="compositionally biased region" description="Acidic residues" evidence="1">
    <location>
        <begin position="23"/>
        <end position="60"/>
    </location>
</feature>
<dbReference type="EMBL" id="FOXC01000040">
    <property type="protein sequence ID" value="SFP67169.1"/>
    <property type="molecule type" value="Genomic_DNA"/>
</dbReference>
<dbReference type="STRING" id="306540.SAMN05421839_14022"/>
<evidence type="ECO:0000313" key="6">
    <source>
        <dbReference type="Proteomes" id="UP000321547"/>
    </source>
</evidence>
<name>A0A1I5S904_9BACI</name>
<dbReference type="AlphaFoldDB" id="A0A1I5S904"/>
<evidence type="ECO:0000313" key="5">
    <source>
        <dbReference type="Proteomes" id="UP000242243"/>
    </source>
</evidence>
<dbReference type="Proteomes" id="UP000321547">
    <property type="component" value="Unassembled WGS sequence"/>
</dbReference>
<gene>
    <name evidence="3" type="ORF">HHA03_22250</name>
    <name evidence="4" type="ORF">SAMN05421839_14022</name>
</gene>